<evidence type="ECO:0000313" key="2">
    <source>
        <dbReference type="EMBL" id="SFV00531.1"/>
    </source>
</evidence>
<dbReference type="Gene3D" id="2.60.120.10">
    <property type="entry name" value="Jelly Rolls"/>
    <property type="match status" value="1"/>
</dbReference>
<accession>A0A1I7KSW1</accession>
<dbReference type="InterPro" id="IPR013096">
    <property type="entry name" value="Cupin_2"/>
</dbReference>
<gene>
    <name evidence="2" type="ORF">SAMN04487941_4067</name>
</gene>
<dbReference type="AlphaFoldDB" id="A0A1I7KSW1"/>
<dbReference type="InterPro" id="IPR011051">
    <property type="entry name" value="RmlC_Cupin_sf"/>
</dbReference>
<evidence type="ECO:0000259" key="1">
    <source>
        <dbReference type="Pfam" id="PF07883"/>
    </source>
</evidence>
<dbReference type="Pfam" id="PF07883">
    <property type="entry name" value="Cupin_2"/>
    <property type="match status" value="1"/>
</dbReference>
<dbReference type="InterPro" id="IPR014710">
    <property type="entry name" value="RmlC-like_jellyroll"/>
</dbReference>
<protein>
    <submittedName>
        <fullName evidence="2">Cupin domain-containing protein</fullName>
    </submittedName>
</protein>
<dbReference type="STRING" id="388950.GCA_001611675_03232"/>
<feature type="domain" description="Cupin type-2" evidence="1">
    <location>
        <begin position="141"/>
        <end position="198"/>
    </location>
</feature>
<keyword evidence="3" id="KW-1185">Reference proteome</keyword>
<organism evidence="2 3">
    <name type="scientific">Pontibacter akesuensis</name>
    <dbReference type="NCBI Taxonomy" id="388950"/>
    <lineage>
        <taxon>Bacteria</taxon>
        <taxon>Pseudomonadati</taxon>
        <taxon>Bacteroidota</taxon>
        <taxon>Cytophagia</taxon>
        <taxon>Cytophagales</taxon>
        <taxon>Hymenobacteraceae</taxon>
        <taxon>Pontibacter</taxon>
    </lineage>
</organism>
<sequence length="205" mass="23073">MNPMLSEFLESGVLELYVMGATTPQQTQRVEEMAAAYPEIRQEIDAISQAMEAYALAHAVKPRNTVKPLLMATIDYMERMKQGELPATPPVVTENSRPEDFATWLNREDMMLPPDAENIHARIIGYTPAATTAIVWIKDRSDQEVHEDELERFLIVEGTCNIIAGEQTHSLQAGDYFAVPLHTPHMFIVTSDYPCKAILQRLSVN</sequence>
<reference evidence="3" key="1">
    <citation type="submission" date="2016-10" db="EMBL/GenBank/DDBJ databases">
        <authorList>
            <person name="Varghese N."/>
        </authorList>
    </citation>
    <scope>NUCLEOTIDE SEQUENCE [LARGE SCALE GENOMIC DNA]</scope>
    <source>
        <strain evidence="3">DSM 18820</strain>
    </source>
</reference>
<dbReference type="Proteomes" id="UP000182491">
    <property type="component" value="Unassembled WGS sequence"/>
</dbReference>
<name>A0A1I7KSW1_9BACT</name>
<dbReference type="EMBL" id="FPCA01000008">
    <property type="protein sequence ID" value="SFV00531.1"/>
    <property type="molecule type" value="Genomic_DNA"/>
</dbReference>
<proteinExistence type="predicted"/>
<evidence type="ECO:0000313" key="3">
    <source>
        <dbReference type="Proteomes" id="UP000182491"/>
    </source>
</evidence>
<dbReference type="SUPFAM" id="SSF51182">
    <property type="entry name" value="RmlC-like cupins"/>
    <property type="match status" value="1"/>
</dbReference>